<dbReference type="Proteomes" id="UP001417504">
    <property type="component" value="Unassembled WGS sequence"/>
</dbReference>
<organism evidence="2 3">
    <name type="scientific">Stephania japonica</name>
    <dbReference type="NCBI Taxonomy" id="461633"/>
    <lineage>
        <taxon>Eukaryota</taxon>
        <taxon>Viridiplantae</taxon>
        <taxon>Streptophyta</taxon>
        <taxon>Embryophyta</taxon>
        <taxon>Tracheophyta</taxon>
        <taxon>Spermatophyta</taxon>
        <taxon>Magnoliopsida</taxon>
        <taxon>Ranunculales</taxon>
        <taxon>Menispermaceae</taxon>
        <taxon>Menispermoideae</taxon>
        <taxon>Cissampelideae</taxon>
        <taxon>Stephania</taxon>
    </lineage>
</organism>
<comment type="caution">
    <text evidence="2">The sequence shown here is derived from an EMBL/GenBank/DDBJ whole genome shotgun (WGS) entry which is preliminary data.</text>
</comment>
<evidence type="ECO:0000256" key="1">
    <source>
        <dbReference type="SAM" id="MobiDB-lite"/>
    </source>
</evidence>
<dbReference type="AlphaFoldDB" id="A0AAP0JBA3"/>
<proteinExistence type="predicted"/>
<feature type="compositionally biased region" description="Basic and acidic residues" evidence="1">
    <location>
        <begin position="51"/>
        <end position="63"/>
    </location>
</feature>
<feature type="region of interest" description="Disordered" evidence="1">
    <location>
        <begin position="1"/>
        <end position="73"/>
    </location>
</feature>
<gene>
    <name evidence="2" type="ORF">Sjap_011231</name>
</gene>
<accession>A0AAP0JBA3</accession>
<name>A0AAP0JBA3_9MAGN</name>
<keyword evidence="3" id="KW-1185">Reference proteome</keyword>
<sequence length="73" mass="8245">MNATPSQFGDLCTQHHRPMHSRERLERETVTSSQQKLLQQGLVRSLGEGSMEEKTEGEKRDGDDGSLMEAMKL</sequence>
<feature type="compositionally biased region" description="Basic and acidic residues" evidence="1">
    <location>
        <begin position="20"/>
        <end position="29"/>
    </location>
</feature>
<protein>
    <submittedName>
        <fullName evidence="2">Uncharacterized protein</fullName>
    </submittedName>
</protein>
<dbReference type="EMBL" id="JBBNAE010000004">
    <property type="protein sequence ID" value="KAK9130744.1"/>
    <property type="molecule type" value="Genomic_DNA"/>
</dbReference>
<reference evidence="2 3" key="1">
    <citation type="submission" date="2024-01" db="EMBL/GenBank/DDBJ databases">
        <title>Genome assemblies of Stephania.</title>
        <authorList>
            <person name="Yang L."/>
        </authorList>
    </citation>
    <scope>NUCLEOTIDE SEQUENCE [LARGE SCALE GENOMIC DNA]</scope>
    <source>
        <strain evidence="2">QJT</strain>
        <tissue evidence="2">Leaf</tissue>
    </source>
</reference>
<evidence type="ECO:0000313" key="2">
    <source>
        <dbReference type="EMBL" id="KAK9130744.1"/>
    </source>
</evidence>
<evidence type="ECO:0000313" key="3">
    <source>
        <dbReference type="Proteomes" id="UP001417504"/>
    </source>
</evidence>